<evidence type="ECO:0000313" key="3">
    <source>
        <dbReference type="Proteomes" id="UP001268683"/>
    </source>
</evidence>
<name>A0AA52H9Y2_9PROT</name>
<keyword evidence="1" id="KW-0472">Membrane</keyword>
<protein>
    <submittedName>
        <fullName evidence="2">Uncharacterized protein</fullName>
    </submittedName>
</protein>
<keyword evidence="3" id="KW-1185">Reference proteome</keyword>
<evidence type="ECO:0000256" key="1">
    <source>
        <dbReference type="SAM" id="Phobius"/>
    </source>
</evidence>
<reference evidence="2" key="1">
    <citation type="submission" date="2023-04" db="EMBL/GenBank/DDBJ databases">
        <title>Complete genome sequence of Temperatibacter marinus.</title>
        <authorList>
            <person name="Rong J.-C."/>
            <person name="Yi M.-L."/>
            <person name="Zhao Q."/>
        </authorList>
    </citation>
    <scope>NUCLEOTIDE SEQUENCE</scope>
    <source>
        <strain evidence="2">NBRC 110045</strain>
    </source>
</reference>
<feature type="transmembrane region" description="Helical" evidence="1">
    <location>
        <begin position="42"/>
        <end position="62"/>
    </location>
</feature>
<dbReference type="AlphaFoldDB" id="A0AA52H9Y2"/>
<proteinExistence type="predicted"/>
<evidence type="ECO:0000313" key="2">
    <source>
        <dbReference type="EMBL" id="WND02063.1"/>
    </source>
</evidence>
<dbReference type="EMBL" id="CP123872">
    <property type="protein sequence ID" value="WND02063.1"/>
    <property type="molecule type" value="Genomic_DNA"/>
</dbReference>
<sequence length="69" mass="7730">MSKQKKSAADMSVSTHQALVTATEALLKIDQHEKICSTRWGLLTRLLLITVFKLGALLFFLLSDKLGWI</sequence>
<accession>A0AA52H9Y2</accession>
<dbReference type="Proteomes" id="UP001268683">
    <property type="component" value="Chromosome"/>
</dbReference>
<dbReference type="KEGG" id="tmk:QGN29_10940"/>
<keyword evidence="1" id="KW-1133">Transmembrane helix</keyword>
<keyword evidence="1" id="KW-0812">Transmembrane</keyword>
<dbReference type="RefSeq" id="WP_310797898.1">
    <property type="nucleotide sequence ID" value="NZ_CP123872.1"/>
</dbReference>
<gene>
    <name evidence="2" type="ORF">QGN29_10940</name>
</gene>
<organism evidence="2 3">
    <name type="scientific">Temperatibacter marinus</name>
    <dbReference type="NCBI Taxonomy" id="1456591"/>
    <lineage>
        <taxon>Bacteria</taxon>
        <taxon>Pseudomonadati</taxon>
        <taxon>Pseudomonadota</taxon>
        <taxon>Alphaproteobacteria</taxon>
        <taxon>Kordiimonadales</taxon>
        <taxon>Temperatibacteraceae</taxon>
        <taxon>Temperatibacter</taxon>
    </lineage>
</organism>